<dbReference type="Proteomes" id="UP001057455">
    <property type="component" value="Unassembled WGS sequence"/>
</dbReference>
<dbReference type="CDD" id="cd06465">
    <property type="entry name" value="p23_hB-ind1_like"/>
    <property type="match status" value="1"/>
</dbReference>
<name>A0A9W5T821_BABOV</name>
<dbReference type="PANTHER" id="PTHR22932:SF1">
    <property type="entry name" value="CO-CHAPERONE PROTEIN DAF-41"/>
    <property type="match status" value="1"/>
</dbReference>
<dbReference type="InterPro" id="IPR008978">
    <property type="entry name" value="HSP20-like_chaperone"/>
</dbReference>
<comment type="caution">
    <text evidence="3">The sequence shown here is derived from an EMBL/GenBank/DDBJ whole genome shotgun (WGS) entry which is preliminary data.</text>
</comment>
<dbReference type="OrthoDB" id="1564555at2759"/>
<evidence type="ECO:0000256" key="1">
    <source>
        <dbReference type="ARBA" id="ARBA00025733"/>
    </source>
</evidence>
<comment type="similarity">
    <text evidence="1">Belongs to the p23/wos2 family.</text>
</comment>
<sequence>MAVLISLKESTSFNLSKFVTSTSAIFASYNRSTWLSQHVTHWLVRLSPNVLWAQTEDAVLVTVELPQEGTAINLDDTSLKISGKKNGNDYDCCIQFYKPIKASEALKANDRFLRFKLPKNESEKWPSLNSDGKKHWIKIDWDRWIDSDAEDNDNVFQDDFEMPNFGPFGKMGMPGMGGMPGMPGMDMGGDLMPEEGDDCCNQGDCACDACDCGSVCKCGADCQCNDCSCVAECNCDAACLGDGHDKEEPKAGGCHCCDNCTCGDNCQCTPENKCGDACKCGV</sequence>
<gene>
    <name evidence="3" type="ORF">BaOVIS_004930</name>
</gene>
<dbReference type="GO" id="GO:0051131">
    <property type="term" value="P:chaperone-mediated protein complex assembly"/>
    <property type="evidence" value="ECO:0007669"/>
    <property type="project" value="TreeGrafter"/>
</dbReference>
<proteinExistence type="inferred from homology"/>
<organism evidence="3 4">
    <name type="scientific">Babesia ovis</name>
    <dbReference type="NCBI Taxonomy" id="5869"/>
    <lineage>
        <taxon>Eukaryota</taxon>
        <taxon>Sar</taxon>
        <taxon>Alveolata</taxon>
        <taxon>Apicomplexa</taxon>
        <taxon>Aconoidasida</taxon>
        <taxon>Piroplasmida</taxon>
        <taxon>Babesiidae</taxon>
        <taxon>Babesia</taxon>
    </lineage>
</organism>
<dbReference type="GO" id="GO:0005634">
    <property type="term" value="C:nucleus"/>
    <property type="evidence" value="ECO:0007669"/>
    <property type="project" value="TreeGrafter"/>
</dbReference>
<evidence type="ECO:0000313" key="3">
    <source>
        <dbReference type="EMBL" id="GFE53089.1"/>
    </source>
</evidence>
<dbReference type="GO" id="GO:0051087">
    <property type="term" value="F:protein-folding chaperone binding"/>
    <property type="evidence" value="ECO:0007669"/>
    <property type="project" value="TreeGrafter"/>
</dbReference>
<dbReference type="AlphaFoldDB" id="A0A9W5T821"/>
<dbReference type="Gene3D" id="2.60.40.790">
    <property type="match status" value="1"/>
</dbReference>
<reference evidence="3" key="1">
    <citation type="submission" date="2019-12" db="EMBL/GenBank/DDBJ databases">
        <title>Genome sequence of Babesia ovis.</title>
        <authorList>
            <person name="Yamagishi J."/>
            <person name="Sevinc F."/>
            <person name="Xuan X."/>
        </authorList>
    </citation>
    <scope>NUCLEOTIDE SEQUENCE</scope>
    <source>
        <strain evidence="3">Selcuk</strain>
    </source>
</reference>
<dbReference type="PANTHER" id="PTHR22932">
    <property type="entry name" value="TELOMERASE-BINDING PROTEIN P23 HSP90 CO-CHAPERONE"/>
    <property type="match status" value="1"/>
</dbReference>
<dbReference type="GO" id="GO:0051879">
    <property type="term" value="F:Hsp90 protein binding"/>
    <property type="evidence" value="ECO:0007669"/>
    <property type="project" value="InterPro"/>
</dbReference>
<accession>A0A9W5T821</accession>
<dbReference type="PROSITE" id="PS51203">
    <property type="entry name" value="CS"/>
    <property type="match status" value="1"/>
</dbReference>
<protein>
    <recommendedName>
        <fullName evidence="2">CS domain-containing protein</fullName>
    </recommendedName>
</protein>
<dbReference type="InterPro" id="IPR007052">
    <property type="entry name" value="CS_dom"/>
</dbReference>
<dbReference type="SUPFAM" id="SSF49764">
    <property type="entry name" value="HSP20-like chaperones"/>
    <property type="match status" value="1"/>
</dbReference>
<evidence type="ECO:0000259" key="2">
    <source>
        <dbReference type="PROSITE" id="PS51203"/>
    </source>
</evidence>
<evidence type="ECO:0000313" key="4">
    <source>
        <dbReference type="Proteomes" id="UP001057455"/>
    </source>
</evidence>
<dbReference type="GO" id="GO:0005829">
    <property type="term" value="C:cytosol"/>
    <property type="evidence" value="ECO:0007669"/>
    <property type="project" value="TreeGrafter"/>
</dbReference>
<feature type="domain" description="CS" evidence="2">
    <location>
        <begin position="45"/>
        <end position="129"/>
    </location>
</feature>
<dbReference type="Pfam" id="PF04969">
    <property type="entry name" value="CS"/>
    <property type="match status" value="1"/>
</dbReference>
<dbReference type="InterPro" id="IPR045250">
    <property type="entry name" value="p23-like"/>
</dbReference>
<dbReference type="GO" id="GO:0006457">
    <property type="term" value="P:protein folding"/>
    <property type="evidence" value="ECO:0007669"/>
    <property type="project" value="TreeGrafter"/>
</dbReference>
<keyword evidence="4" id="KW-1185">Reference proteome</keyword>
<dbReference type="EMBL" id="BLIY01000003">
    <property type="protein sequence ID" value="GFE53089.1"/>
    <property type="molecule type" value="Genomic_DNA"/>
</dbReference>